<evidence type="ECO:0000256" key="2">
    <source>
        <dbReference type="ARBA" id="ARBA00010519"/>
    </source>
</evidence>
<proteinExistence type="inferred from homology"/>
<evidence type="ECO:0000256" key="4">
    <source>
        <dbReference type="ARBA" id="ARBA00022692"/>
    </source>
</evidence>
<dbReference type="GO" id="GO:0030964">
    <property type="term" value="C:NADH dehydrogenase complex"/>
    <property type="evidence" value="ECO:0007669"/>
    <property type="project" value="TreeGrafter"/>
</dbReference>
<evidence type="ECO:0000256" key="6">
    <source>
        <dbReference type="ARBA" id="ARBA00023136"/>
    </source>
</evidence>
<name>A0A7L4WNG1_9FLOR</name>
<feature type="transmembrane region" description="Helical" evidence="7">
    <location>
        <begin position="59"/>
        <end position="83"/>
    </location>
</feature>
<geneLocation type="mitochondrion" evidence="8"/>
<dbReference type="GeneID" id="60234822"/>
<dbReference type="InterPro" id="IPR039428">
    <property type="entry name" value="NUOK/Mnh_C1-like"/>
</dbReference>
<comment type="subcellular location">
    <subcellularLocation>
        <location evidence="1">Membrane</location>
        <topology evidence="1">Multi-pass membrane protein</topology>
    </subcellularLocation>
</comment>
<evidence type="ECO:0000256" key="5">
    <source>
        <dbReference type="ARBA" id="ARBA00022989"/>
    </source>
</evidence>
<organism evidence="8">
    <name type="scientific">Osmundea sinicola</name>
    <dbReference type="NCBI Taxonomy" id="290685"/>
    <lineage>
        <taxon>Eukaryota</taxon>
        <taxon>Rhodophyta</taxon>
        <taxon>Florideophyceae</taxon>
        <taxon>Rhodymeniophycidae</taxon>
        <taxon>Ceramiales</taxon>
        <taxon>Rhodomelaceae</taxon>
        <taxon>Laurencieae</taxon>
        <taxon>Osmundea</taxon>
    </lineage>
</organism>
<dbReference type="EMBL" id="MH898940">
    <property type="protein sequence ID" value="QFR99792.1"/>
    <property type="molecule type" value="Genomic_DNA"/>
</dbReference>
<dbReference type="Pfam" id="PF00420">
    <property type="entry name" value="Oxidored_q2"/>
    <property type="match status" value="1"/>
</dbReference>
<evidence type="ECO:0000256" key="3">
    <source>
        <dbReference type="ARBA" id="ARBA00022448"/>
    </source>
</evidence>
<dbReference type="GO" id="GO:0016651">
    <property type="term" value="F:oxidoreductase activity, acting on NAD(P)H"/>
    <property type="evidence" value="ECO:0007669"/>
    <property type="project" value="InterPro"/>
</dbReference>
<evidence type="ECO:0000256" key="7">
    <source>
        <dbReference type="SAM" id="Phobius"/>
    </source>
</evidence>
<dbReference type="GO" id="GO:0042773">
    <property type="term" value="P:ATP synthesis coupled electron transport"/>
    <property type="evidence" value="ECO:0007669"/>
    <property type="project" value="InterPro"/>
</dbReference>
<keyword evidence="5 7" id="KW-1133">Transmembrane helix</keyword>
<keyword evidence="8" id="KW-0496">Mitochondrion</keyword>
<comment type="similarity">
    <text evidence="2">Belongs to the complex I subunit 4L family.</text>
</comment>
<protein>
    <submittedName>
        <fullName evidence="8">NADH dehydrogenase subunit 4L</fullName>
    </submittedName>
</protein>
<reference evidence="8" key="1">
    <citation type="submission" date="2018-09" db="EMBL/GenBank/DDBJ databases">
        <title>Genomics and Phylogenetic analysis of three type specimens of Osmundea (Rhodomelaceae, Rhodophyta).</title>
        <authorList>
            <person name="Hughey J.R."/>
            <person name="Miller K.A."/>
        </authorList>
    </citation>
    <scope>NUCLEOTIDE SEQUENCE</scope>
</reference>
<dbReference type="RefSeq" id="YP_009944498.1">
    <property type="nucleotide sequence ID" value="NC_051456.1"/>
</dbReference>
<feature type="transmembrane region" description="Helical" evidence="7">
    <location>
        <begin position="27"/>
        <end position="47"/>
    </location>
</feature>
<keyword evidence="6 7" id="KW-0472">Membrane</keyword>
<dbReference type="AlphaFoldDB" id="A0A7L4WNG1"/>
<sequence length="99" mass="11324">MWLNSFSVFITLFFVSLFGMILNQRNILIMLMSLEMVFLSISFNLIYASVYLDDINGQIFAILILTVAAAESSIGLAILVIYYRIRHTVTIEFMNLMKG</sequence>
<dbReference type="NCBIfam" id="NF004320">
    <property type="entry name" value="PRK05715.1-2"/>
    <property type="match status" value="1"/>
</dbReference>
<dbReference type="HAMAP" id="MF_01456">
    <property type="entry name" value="NDH1_NuoK"/>
    <property type="match status" value="1"/>
</dbReference>
<dbReference type="PANTHER" id="PTHR11434">
    <property type="entry name" value="NADH-UBIQUINONE OXIDOREDUCTASE SUBUNIT ND4L"/>
    <property type="match status" value="1"/>
</dbReference>
<dbReference type="NCBIfam" id="NF004323">
    <property type="entry name" value="PRK05715.1-5"/>
    <property type="match status" value="1"/>
</dbReference>
<evidence type="ECO:0000256" key="1">
    <source>
        <dbReference type="ARBA" id="ARBA00004141"/>
    </source>
</evidence>
<feature type="transmembrane region" description="Helical" evidence="7">
    <location>
        <begin position="6"/>
        <end position="22"/>
    </location>
</feature>
<accession>A0A7L4WNG1</accession>
<keyword evidence="3" id="KW-0813">Transport</keyword>
<dbReference type="PANTHER" id="PTHR11434:SF16">
    <property type="entry name" value="NADH-UBIQUINONE OXIDOREDUCTASE CHAIN 4L"/>
    <property type="match status" value="1"/>
</dbReference>
<evidence type="ECO:0000313" key="8">
    <source>
        <dbReference type="EMBL" id="QFR99792.1"/>
    </source>
</evidence>
<keyword evidence="4 7" id="KW-0812">Transmembrane</keyword>
<gene>
    <name evidence="8" type="primary">nad4L</name>
</gene>
<dbReference type="Gene3D" id="1.10.287.3510">
    <property type="match status" value="1"/>
</dbReference>
<dbReference type="InterPro" id="IPR001133">
    <property type="entry name" value="NADH_UbQ_OxRdtase_chain4L/K"/>
</dbReference>